<name>A0ABN1F4S6_9ACTN</name>
<comment type="caution">
    <text evidence="2">The sequence shown here is derived from an EMBL/GenBank/DDBJ whole genome shotgun (WGS) entry which is preliminary data.</text>
</comment>
<evidence type="ECO:0000313" key="2">
    <source>
        <dbReference type="EMBL" id="GAA0582404.1"/>
    </source>
</evidence>
<dbReference type="EMBL" id="BAAAHD010000055">
    <property type="protein sequence ID" value="GAA0582404.1"/>
    <property type="molecule type" value="Genomic_DNA"/>
</dbReference>
<organism evidence="2 3">
    <name type="scientific">Actinomadura livida</name>
    <dbReference type="NCBI Taxonomy" id="79909"/>
    <lineage>
        <taxon>Bacteria</taxon>
        <taxon>Bacillati</taxon>
        <taxon>Actinomycetota</taxon>
        <taxon>Actinomycetes</taxon>
        <taxon>Streptosporangiales</taxon>
        <taxon>Thermomonosporaceae</taxon>
        <taxon>Actinomadura</taxon>
    </lineage>
</organism>
<sequence>MSGQDGSGGNRETDMNRPEFSNVIIKDRVRALREEAKKAHRVRVAKASKR</sequence>
<dbReference type="Proteomes" id="UP001501427">
    <property type="component" value="Unassembled WGS sequence"/>
</dbReference>
<proteinExistence type="predicted"/>
<feature type="region of interest" description="Disordered" evidence="1">
    <location>
        <begin position="1"/>
        <end position="21"/>
    </location>
</feature>
<evidence type="ECO:0000313" key="3">
    <source>
        <dbReference type="Proteomes" id="UP001501427"/>
    </source>
</evidence>
<gene>
    <name evidence="2" type="ORF">GCM10009546_50980</name>
</gene>
<reference evidence="2 3" key="1">
    <citation type="journal article" date="2019" name="Int. J. Syst. Evol. Microbiol.">
        <title>The Global Catalogue of Microorganisms (GCM) 10K type strain sequencing project: providing services to taxonomists for standard genome sequencing and annotation.</title>
        <authorList>
            <consortium name="The Broad Institute Genomics Platform"/>
            <consortium name="The Broad Institute Genome Sequencing Center for Infectious Disease"/>
            <person name="Wu L."/>
            <person name="Ma J."/>
        </authorList>
    </citation>
    <scope>NUCLEOTIDE SEQUENCE [LARGE SCALE GENOMIC DNA]</scope>
    <source>
        <strain evidence="2 3">JCM 10667</strain>
    </source>
</reference>
<accession>A0ABN1F4S6</accession>
<keyword evidence="3" id="KW-1185">Reference proteome</keyword>
<protein>
    <submittedName>
        <fullName evidence="2">Uncharacterized protein</fullName>
    </submittedName>
</protein>
<evidence type="ECO:0000256" key="1">
    <source>
        <dbReference type="SAM" id="MobiDB-lite"/>
    </source>
</evidence>